<reference evidence="1 2" key="1">
    <citation type="journal article" date="2004" name="Science">
        <title>The Ashbya gossypii genome as a tool for mapping the ancient Saccharomyces cerevisiae genome.</title>
        <authorList>
            <person name="Dietrich F.S."/>
            <person name="Voegeli S."/>
            <person name="Brachat S."/>
            <person name="Lerch A."/>
            <person name="Gates K."/>
            <person name="Steiner S."/>
            <person name="Mohr C."/>
            <person name="Pohlmann R."/>
            <person name="Luedi P."/>
            <person name="Choi S."/>
            <person name="Wing R.A."/>
            <person name="Flavier A."/>
            <person name="Gaffney T.D."/>
            <person name="Philippsen P."/>
        </authorList>
    </citation>
    <scope>NUCLEOTIDE SEQUENCE [LARGE SCALE GENOMIC DNA]</scope>
    <source>
        <strain evidence="2">ATCC 10895 / CBS 109.51 / FGSC 9923 / NRRL Y-1056</strain>
    </source>
</reference>
<name>Q75BZ6_EREGS</name>
<keyword evidence="2" id="KW-1185">Reference proteome</keyword>
<dbReference type="EMBL" id="AE016816">
    <property type="protein sequence ID" value="AAS51349.1"/>
    <property type="molecule type" value="Genomic_DNA"/>
</dbReference>
<protein>
    <submittedName>
        <fullName evidence="1">ACR123Cp</fullName>
    </submittedName>
</protein>
<dbReference type="Pfam" id="PF10448">
    <property type="entry name" value="POC3_POC4"/>
    <property type="match status" value="1"/>
</dbReference>
<sequence>MTQTKTADYTVSTLGGDDVRLLVTMPVELTASKKVPVSIVVSGRCDGVNEELAATVYGVPYKGSDVVTSVLLDTADNRIRDFGSTFCRVLVKKVGLPCYVSVSSSVGRMLDSGDQLAVIRKALEHLTS</sequence>
<dbReference type="OrthoDB" id="4035555at2759"/>
<dbReference type="Gene3D" id="3.30.230.100">
    <property type="match status" value="1"/>
</dbReference>
<dbReference type="AlphaFoldDB" id="Q75BZ6"/>
<dbReference type="KEGG" id="ago:AGOS_ACR123C"/>
<dbReference type="FunCoup" id="Q75BZ6">
    <property type="interactions" value="51"/>
</dbReference>
<dbReference type="STRING" id="284811.Q75BZ6"/>
<proteinExistence type="predicted"/>
<dbReference type="InParanoid" id="Q75BZ6"/>
<accession>Q75BZ6</accession>
<organism evidence="1 2">
    <name type="scientific">Eremothecium gossypii (strain ATCC 10895 / CBS 109.51 / FGSC 9923 / NRRL Y-1056)</name>
    <name type="common">Yeast</name>
    <name type="synonym">Ashbya gossypii</name>
    <dbReference type="NCBI Taxonomy" id="284811"/>
    <lineage>
        <taxon>Eukaryota</taxon>
        <taxon>Fungi</taxon>
        <taxon>Dikarya</taxon>
        <taxon>Ascomycota</taxon>
        <taxon>Saccharomycotina</taxon>
        <taxon>Saccharomycetes</taxon>
        <taxon>Saccharomycetales</taxon>
        <taxon>Saccharomycetaceae</taxon>
        <taxon>Eremothecium</taxon>
    </lineage>
</organism>
<evidence type="ECO:0000313" key="1">
    <source>
        <dbReference type="EMBL" id="AAS51349.1"/>
    </source>
</evidence>
<evidence type="ECO:0000313" key="2">
    <source>
        <dbReference type="Proteomes" id="UP000000591"/>
    </source>
</evidence>
<dbReference type="GeneID" id="4619657"/>
<dbReference type="InterPro" id="IPR018854">
    <property type="entry name" value="Psome_chaperone_3/4"/>
</dbReference>
<dbReference type="OMA" id="IERCIEH"/>
<dbReference type="Proteomes" id="UP000000591">
    <property type="component" value="Chromosome III"/>
</dbReference>
<reference evidence="2" key="2">
    <citation type="journal article" date="2013" name="G3 (Bethesda)">
        <title>Genomes of Ashbya fungi isolated from insects reveal four mating-type loci, numerous translocations, lack of transposons, and distinct gene duplications.</title>
        <authorList>
            <person name="Dietrich F.S."/>
            <person name="Voegeli S."/>
            <person name="Kuo S."/>
            <person name="Philippsen P."/>
        </authorList>
    </citation>
    <scope>GENOME REANNOTATION</scope>
    <source>
        <strain evidence="2">ATCC 10895 / CBS 109.51 / FGSC 9923 / NRRL Y-1056</strain>
    </source>
</reference>
<dbReference type="HOGENOM" id="CLU_1959075_0_0_1"/>
<dbReference type="RefSeq" id="NP_983525.1">
    <property type="nucleotide sequence ID" value="NM_208878.1"/>
</dbReference>
<gene>
    <name evidence="1" type="ORF">AGOS_ACR123C</name>
</gene>